<feature type="compositionally biased region" description="Low complexity" evidence="1">
    <location>
        <begin position="317"/>
        <end position="328"/>
    </location>
</feature>
<feature type="compositionally biased region" description="Pro residues" evidence="1">
    <location>
        <begin position="181"/>
        <end position="192"/>
    </location>
</feature>
<evidence type="ECO:0008006" key="4">
    <source>
        <dbReference type="Google" id="ProtNLM"/>
    </source>
</evidence>
<feature type="compositionally biased region" description="Pro residues" evidence="1">
    <location>
        <begin position="221"/>
        <end position="232"/>
    </location>
</feature>
<accession>A0ABR4GK75</accession>
<feature type="region of interest" description="Disordered" evidence="1">
    <location>
        <begin position="71"/>
        <end position="359"/>
    </location>
</feature>
<dbReference type="SUPFAM" id="SSF46689">
    <property type="entry name" value="Homeodomain-like"/>
    <property type="match status" value="1"/>
</dbReference>
<dbReference type="Proteomes" id="UP001610563">
    <property type="component" value="Unassembled WGS sequence"/>
</dbReference>
<reference evidence="2 3" key="1">
    <citation type="submission" date="2024-07" db="EMBL/GenBank/DDBJ databases">
        <title>Section-level genome sequencing and comparative genomics of Aspergillus sections Usti and Cavernicolus.</title>
        <authorList>
            <consortium name="Lawrence Berkeley National Laboratory"/>
            <person name="Nybo J.L."/>
            <person name="Vesth T.C."/>
            <person name="Theobald S."/>
            <person name="Frisvad J.C."/>
            <person name="Larsen T.O."/>
            <person name="Kjaerboelling I."/>
            <person name="Rothschild-Mancinelli K."/>
            <person name="Lyhne E.K."/>
            <person name="Kogle M.E."/>
            <person name="Barry K."/>
            <person name="Clum A."/>
            <person name="Na H."/>
            <person name="Ledsgaard L."/>
            <person name="Lin J."/>
            <person name="Lipzen A."/>
            <person name="Kuo A."/>
            <person name="Riley R."/>
            <person name="Mondo S."/>
            <person name="Labutti K."/>
            <person name="Haridas S."/>
            <person name="Pangalinan J."/>
            <person name="Salamov A.A."/>
            <person name="Simmons B.A."/>
            <person name="Magnuson J.K."/>
            <person name="Chen J."/>
            <person name="Drula E."/>
            <person name="Henrissat B."/>
            <person name="Wiebenga A."/>
            <person name="Lubbers R.J."/>
            <person name="Gomes A.C."/>
            <person name="Makela M.R."/>
            <person name="Stajich J."/>
            <person name="Grigoriev I.V."/>
            <person name="Mortensen U.H."/>
            <person name="De Vries R.P."/>
            <person name="Baker S.E."/>
            <person name="Andersen M.R."/>
        </authorList>
    </citation>
    <scope>NUCLEOTIDE SEQUENCE [LARGE SCALE GENOMIC DNA]</scope>
    <source>
        <strain evidence="2 3">CBS 209.92</strain>
    </source>
</reference>
<protein>
    <recommendedName>
        <fullName evidence="4">Myb-like domain-containing protein</fullName>
    </recommendedName>
</protein>
<comment type="caution">
    <text evidence="2">The sequence shown here is derived from an EMBL/GenBank/DDBJ whole genome shotgun (WGS) entry which is preliminary data.</text>
</comment>
<evidence type="ECO:0000313" key="2">
    <source>
        <dbReference type="EMBL" id="KAL2799462.1"/>
    </source>
</evidence>
<gene>
    <name evidence="2" type="ORF">BJX66DRAFT_292958</name>
</gene>
<feature type="compositionally biased region" description="Polar residues" evidence="1">
    <location>
        <begin position="201"/>
        <end position="216"/>
    </location>
</feature>
<feature type="compositionally biased region" description="Polar residues" evidence="1">
    <location>
        <begin position="279"/>
        <end position="294"/>
    </location>
</feature>
<proteinExistence type="predicted"/>
<dbReference type="EMBL" id="JBFTWV010000007">
    <property type="protein sequence ID" value="KAL2799462.1"/>
    <property type="molecule type" value="Genomic_DNA"/>
</dbReference>
<keyword evidence="3" id="KW-1185">Reference proteome</keyword>
<dbReference type="InterPro" id="IPR009057">
    <property type="entry name" value="Homeodomain-like_sf"/>
</dbReference>
<name>A0ABR4GK75_9EURO</name>
<feature type="compositionally biased region" description="Basic and acidic residues" evidence="1">
    <location>
        <begin position="71"/>
        <end position="81"/>
    </location>
</feature>
<evidence type="ECO:0000256" key="1">
    <source>
        <dbReference type="SAM" id="MobiDB-lite"/>
    </source>
</evidence>
<feature type="region of interest" description="Disordered" evidence="1">
    <location>
        <begin position="1"/>
        <end position="30"/>
    </location>
</feature>
<evidence type="ECO:0000313" key="3">
    <source>
        <dbReference type="Proteomes" id="UP001610563"/>
    </source>
</evidence>
<feature type="compositionally biased region" description="Polar residues" evidence="1">
    <location>
        <begin position="1"/>
        <end position="15"/>
    </location>
</feature>
<sequence length="508" mass="55911">MAGSSSLPRFSQMSPESIEGSPRTPRTWKPWTDEERALLKHHRLLNSHLSWSEFAKLNLIPGRSKNSIHLEFSKMEKADRQKKLKSKKRRPENDGANPNSPVHRSKRRPIIYETVIVDSDDEESSPEDGSILYSGEREPLRAPNKISSPETGRSPEKRQQTPTLLLKLAYKPIQPASRLPAKPPCPIPPPPAATESETRQHTPTPLTTIPIQSTQLAAGLPPKPPCSVPPLPVVTESENRSRLTKDALTTLRSRNVPDAGNADSAPMSESDATKPVDTSPRNVPSDTSRISQIHQAALTPMATENPLLNEPRRAAEPTPSSAASPTTAKLPPLSRDKLVPPAENGNRRASPASVVNHVSLDERSTSLPITCSAVSKLNAGRPNQTHTSMPPSADYKMPWPLPKESTQESKIAEVCQGLSDILRSGVIDCKRRNANGKAAATEQRNIQRQIDDLKDKVAIQSEQIGRFLKLNEEKDQKIAALEEFRDRLLVFISTPYTPRSTEKAKAAE</sequence>
<organism evidence="2 3">
    <name type="scientific">Aspergillus keveii</name>
    <dbReference type="NCBI Taxonomy" id="714993"/>
    <lineage>
        <taxon>Eukaryota</taxon>
        <taxon>Fungi</taxon>
        <taxon>Dikarya</taxon>
        <taxon>Ascomycota</taxon>
        <taxon>Pezizomycotina</taxon>
        <taxon>Eurotiomycetes</taxon>
        <taxon>Eurotiomycetidae</taxon>
        <taxon>Eurotiales</taxon>
        <taxon>Aspergillaceae</taxon>
        <taxon>Aspergillus</taxon>
        <taxon>Aspergillus subgen. Nidulantes</taxon>
    </lineage>
</organism>